<dbReference type="GO" id="GO:0051131">
    <property type="term" value="P:chaperone-mediated protein complex assembly"/>
    <property type="evidence" value="ECO:0007669"/>
    <property type="project" value="TreeGrafter"/>
</dbReference>
<reference evidence="4" key="1">
    <citation type="submission" date="2022-07" db="EMBL/GenBank/DDBJ databases">
        <title>Fungi with potential for degradation of polypropylene.</title>
        <authorList>
            <person name="Gostincar C."/>
        </authorList>
    </citation>
    <scope>NUCLEOTIDE SEQUENCE</scope>
    <source>
        <strain evidence="4">EXF-13287</strain>
    </source>
</reference>
<feature type="coiled-coil region" evidence="3">
    <location>
        <begin position="1"/>
        <end position="38"/>
    </location>
</feature>
<proteinExistence type="inferred from homology"/>
<evidence type="ECO:0000313" key="4">
    <source>
        <dbReference type="EMBL" id="KAJ9138560.1"/>
    </source>
</evidence>
<sequence>MADIQARLQQLSEDFQKLQKELQEAVDSRQRLEAQKTENLGVQKEFSKLKDDETIYKLIGPVLLKQEKAEAESTVTGRLEFIGKEISRLEKQILDTQVSLEKKKAEIIQIQAAAQAGPPPPGKQAVEA</sequence>
<dbReference type="GO" id="GO:0051082">
    <property type="term" value="F:unfolded protein binding"/>
    <property type="evidence" value="ECO:0007669"/>
    <property type="project" value="InterPro"/>
</dbReference>
<accession>A0AA38VPJ1</accession>
<evidence type="ECO:0000256" key="1">
    <source>
        <dbReference type="ARBA" id="ARBA00008045"/>
    </source>
</evidence>
<dbReference type="CDD" id="cd23161">
    <property type="entry name" value="Prefoldin_6"/>
    <property type="match status" value="1"/>
</dbReference>
<evidence type="ECO:0008006" key="6">
    <source>
        <dbReference type="Google" id="ProtNLM"/>
    </source>
</evidence>
<dbReference type="FunFam" id="1.10.287.370:FF:000003">
    <property type="entry name" value="Prefoldin subunit 6"/>
    <property type="match status" value="1"/>
</dbReference>
<name>A0AA38VPJ1_9PEZI</name>
<keyword evidence="3" id="KW-0175">Coiled coil</keyword>
<gene>
    <name evidence="4" type="ORF">NKR19_g7785</name>
</gene>
<dbReference type="GO" id="GO:0005737">
    <property type="term" value="C:cytoplasm"/>
    <property type="evidence" value="ECO:0007669"/>
    <property type="project" value="TreeGrafter"/>
</dbReference>
<keyword evidence="2" id="KW-0143">Chaperone</keyword>
<evidence type="ECO:0000256" key="3">
    <source>
        <dbReference type="SAM" id="Coils"/>
    </source>
</evidence>
<comment type="caution">
    <text evidence="4">The sequence shown here is derived from an EMBL/GenBank/DDBJ whole genome shotgun (WGS) entry which is preliminary data.</text>
</comment>
<dbReference type="GO" id="GO:0051087">
    <property type="term" value="F:protein-folding chaperone binding"/>
    <property type="evidence" value="ECO:0007669"/>
    <property type="project" value="TreeGrafter"/>
</dbReference>
<dbReference type="GO" id="GO:0006457">
    <property type="term" value="P:protein folding"/>
    <property type="evidence" value="ECO:0007669"/>
    <property type="project" value="InterPro"/>
</dbReference>
<comment type="similarity">
    <text evidence="1">Belongs to the prefoldin subunit beta family.</text>
</comment>
<dbReference type="InterPro" id="IPR009053">
    <property type="entry name" value="Prefoldin"/>
</dbReference>
<dbReference type="SUPFAM" id="SSF46579">
    <property type="entry name" value="Prefoldin"/>
    <property type="match status" value="1"/>
</dbReference>
<dbReference type="Proteomes" id="UP001174691">
    <property type="component" value="Unassembled WGS sequence"/>
</dbReference>
<dbReference type="PANTHER" id="PTHR21431">
    <property type="entry name" value="PREFOLDIN SUBUNIT 6"/>
    <property type="match status" value="1"/>
</dbReference>
<dbReference type="EMBL" id="JANBVN010000143">
    <property type="protein sequence ID" value="KAJ9138560.1"/>
    <property type="molecule type" value="Genomic_DNA"/>
</dbReference>
<evidence type="ECO:0000256" key="2">
    <source>
        <dbReference type="ARBA" id="ARBA00023186"/>
    </source>
</evidence>
<dbReference type="GO" id="GO:0016272">
    <property type="term" value="C:prefoldin complex"/>
    <property type="evidence" value="ECO:0007669"/>
    <property type="project" value="InterPro"/>
</dbReference>
<evidence type="ECO:0000313" key="5">
    <source>
        <dbReference type="Proteomes" id="UP001174691"/>
    </source>
</evidence>
<protein>
    <recommendedName>
        <fullName evidence="6">Prefoldin</fullName>
    </recommendedName>
</protein>
<keyword evidence="5" id="KW-1185">Reference proteome</keyword>
<dbReference type="AlphaFoldDB" id="A0AA38VPJ1"/>
<dbReference type="Pfam" id="PF01920">
    <property type="entry name" value="Prefoldin_2"/>
    <property type="match status" value="1"/>
</dbReference>
<dbReference type="PANTHER" id="PTHR21431:SF0">
    <property type="entry name" value="PREFOLDIN SUBUNIT 6"/>
    <property type="match status" value="1"/>
</dbReference>
<dbReference type="Gene3D" id="1.10.287.370">
    <property type="match status" value="1"/>
</dbReference>
<dbReference type="InterPro" id="IPR002777">
    <property type="entry name" value="PFD_beta-like"/>
</dbReference>
<organism evidence="4 5">
    <name type="scientific">Coniochaeta hoffmannii</name>
    <dbReference type="NCBI Taxonomy" id="91930"/>
    <lineage>
        <taxon>Eukaryota</taxon>
        <taxon>Fungi</taxon>
        <taxon>Dikarya</taxon>
        <taxon>Ascomycota</taxon>
        <taxon>Pezizomycotina</taxon>
        <taxon>Sordariomycetes</taxon>
        <taxon>Sordariomycetidae</taxon>
        <taxon>Coniochaetales</taxon>
        <taxon>Coniochaetaceae</taxon>
        <taxon>Coniochaeta</taxon>
    </lineage>
</organism>